<dbReference type="GO" id="GO:0008168">
    <property type="term" value="F:methyltransferase activity"/>
    <property type="evidence" value="ECO:0007669"/>
    <property type="project" value="UniProtKB-KW"/>
</dbReference>
<keyword evidence="6" id="KW-1185">Reference proteome</keyword>
<proteinExistence type="predicted"/>
<keyword evidence="2" id="KW-0808">Transferase</keyword>
<evidence type="ECO:0000256" key="3">
    <source>
        <dbReference type="ARBA" id="ARBA00022691"/>
    </source>
</evidence>
<dbReference type="InterPro" id="IPR041698">
    <property type="entry name" value="Methyltransf_25"/>
</dbReference>
<dbReference type="Proteomes" id="UP000655420">
    <property type="component" value="Unassembled WGS sequence"/>
</dbReference>
<feature type="domain" description="Methyltransferase" evidence="4">
    <location>
        <begin position="49"/>
        <end position="142"/>
    </location>
</feature>
<name>A0A8J7M7Y6_9RHOB</name>
<dbReference type="EMBL" id="JAEHHL010000005">
    <property type="protein sequence ID" value="MBK0399333.1"/>
    <property type="molecule type" value="Genomic_DNA"/>
</dbReference>
<dbReference type="CDD" id="cd02440">
    <property type="entry name" value="AdoMet_MTases"/>
    <property type="match status" value="1"/>
</dbReference>
<evidence type="ECO:0000313" key="6">
    <source>
        <dbReference type="Proteomes" id="UP000655420"/>
    </source>
</evidence>
<dbReference type="GO" id="GO:0032259">
    <property type="term" value="P:methylation"/>
    <property type="evidence" value="ECO:0007669"/>
    <property type="project" value="UniProtKB-KW"/>
</dbReference>
<sequence>MEKESAERPEAIGDALYDDPALAAFYDLENGWAEDTRCCLRLAQDAARVLDLGCGTGLLAAAIAERGGEVVGVDRAGAMLDLARARHGGGRVEWIAGDARDLRLGRRFDLVVMTGHAFQVFLTEADMRAACRTIAAHLAPGGRFVFDTRNPGAAEWQEWVPSLSRRTLRHPALGEFDAWNDVDGPSAEGIVTYTTVYRSHVTGHELSAHSRIRFSRRETVAACIGDAGLSVDAWWGDWSGTPWTPAAPEIIPLGGRA</sequence>
<evidence type="ECO:0000313" key="5">
    <source>
        <dbReference type="EMBL" id="MBK0399333.1"/>
    </source>
</evidence>
<reference evidence="5" key="1">
    <citation type="submission" date="2020-12" db="EMBL/GenBank/DDBJ databases">
        <title>Bacterial taxonomy.</title>
        <authorList>
            <person name="Pan X."/>
        </authorList>
    </citation>
    <scope>NUCLEOTIDE SEQUENCE</scope>
    <source>
        <strain evidence="5">M0105</strain>
    </source>
</reference>
<dbReference type="AlphaFoldDB" id="A0A8J7M7Y6"/>
<organism evidence="5 6">
    <name type="scientific">Thermohalobaculum xanthum</name>
    <dbReference type="NCBI Taxonomy" id="2753746"/>
    <lineage>
        <taxon>Bacteria</taxon>
        <taxon>Pseudomonadati</taxon>
        <taxon>Pseudomonadota</taxon>
        <taxon>Alphaproteobacteria</taxon>
        <taxon>Rhodobacterales</taxon>
        <taxon>Paracoccaceae</taxon>
        <taxon>Thermohalobaculum</taxon>
    </lineage>
</organism>
<keyword evidence="1 5" id="KW-0489">Methyltransferase</keyword>
<protein>
    <submittedName>
        <fullName evidence="5">Class I SAM-dependent methyltransferase</fullName>
    </submittedName>
</protein>
<dbReference type="SUPFAM" id="SSF53335">
    <property type="entry name" value="S-adenosyl-L-methionine-dependent methyltransferases"/>
    <property type="match status" value="1"/>
</dbReference>
<evidence type="ECO:0000259" key="4">
    <source>
        <dbReference type="Pfam" id="PF13649"/>
    </source>
</evidence>
<accession>A0A8J7M7Y6</accession>
<comment type="caution">
    <text evidence="5">The sequence shown here is derived from an EMBL/GenBank/DDBJ whole genome shotgun (WGS) entry which is preliminary data.</text>
</comment>
<dbReference type="Pfam" id="PF13649">
    <property type="entry name" value="Methyltransf_25"/>
    <property type="match status" value="1"/>
</dbReference>
<gene>
    <name evidence="5" type="ORF">H0I76_09040</name>
</gene>
<dbReference type="PANTHER" id="PTHR43464:SF19">
    <property type="entry name" value="UBIQUINONE BIOSYNTHESIS O-METHYLTRANSFERASE, MITOCHONDRIAL"/>
    <property type="match status" value="1"/>
</dbReference>
<dbReference type="Gene3D" id="2.20.130.10">
    <property type="entry name" value="CAC2371-like domains"/>
    <property type="match status" value="1"/>
</dbReference>
<dbReference type="Gene3D" id="3.40.50.150">
    <property type="entry name" value="Vaccinia Virus protein VP39"/>
    <property type="match status" value="1"/>
</dbReference>
<dbReference type="RefSeq" id="WP_200609516.1">
    <property type="nucleotide sequence ID" value="NZ_JAEHHL010000005.1"/>
</dbReference>
<evidence type="ECO:0000256" key="2">
    <source>
        <dbReference type="ARBA" id="ARBA00022679"/>
    </source>
</evidence>
<evidence type="ECO:0000256" key="1">
    <source>
        <dbReference type="ARBA" id="ARBA00022603"/>
    </source>
</evidence>
<dbReference type="InterPro" id="IPR029063">
    <property type="entry name" value="SAM-dependent_MTases_sf"/>
</dbReference>
<dbReference type="PANTHER" id="PTHR43464">
    <property type="entry name" value="METHYLTRANSFERASE"/>
    <property type="match status" value="1"/>
</dbReference>
<keyword evidence="3" id="KW-0949">S-adenosyl-L-methionine</keyword>